<evidence type="ECO:0000256" key="1">
    <source>
        <dbReference type="SAM" id="SignalP"/>
    </source>
</evidence>
<dbReference type="Pfam" id="PF16862">
    <property type="entry name" value="Glyco_hydro_79C"/>
    <property type="match status" value="1"/>
</dbReference>
<evidence type="ECO:0000313" key="4">
    <source>
        <dbReference type="Proteomes" id="UP000177798"/>
    </source>
</evidence>
<dbReference type="RefSeq" id="XP_001596400.1">
    <property type="nucleotide sequence ID" value="XM_001596350.1"/>
</dbReference>
<evidence type="ECO:0000313" key="3">
    <source>
        <dbReference type="EMBL" id="APA08823.1"/>
    </source>
</evidence>
<dbReference type="Gene3D" id="3.20.20.80">
    <property type="entry name" value="Glycosidases"/>
    <property type="match status" value="1"/>
</dbReference>
<reference evidence="4" key="1">
    <citation type="journal article" date="2017" name="Genome Biol. Evol.">
        <title>The complete genome sequence of the phytopathogenic fungus Sclerotinia sclerotiorum reveals insights into the genome architecture of broad host range pathogens.</title>
        <authorList>
            <person name="Derbyshire M."/>
            <person name="Denton-Giles M."/>
            <person name="Hegedus D."/>
            <person name="Seifbarghy S."/>
            <person name="Rollins J."/>
            <person name="van Kan J."/>
            <person name="Seidl M.F."/>
            <person name="Faino L."/>
            <person name="Mbengue M."/>
            <person name="Navaud O."/>
            <person name="Raffaele S."/>
            <person name="Hammond-Kosack K."/>
            <person name="Heard S."/>
            <person name="Oliver R."/>
        </authorList>
    </citation>
    <scope>NUCLEOTIDE SEQUENCE [LARGE SCALE GENOMIC DNA]</scope>
    <source>
        <strain evidence="4">ATCC 18683 / 1980 / Ss-1</strain>
    </source>
</reference>
<dbReference type="InterPro" id="IPR031728">
    <property type="entry name" value="GlcAase_C"/>
</dbReference>
<dbReference type="EMBL" id="CP017817">
    <property type="protein sequence ID" value="APA08823.1"/>
    <property type="molecule type" value="Genomic_DNA"/>
</dbReference>
<keyword evidence="1" id="KW-0732">Signal</keyword>
<dbReference type="PANTHER" id="PTHR36183">
    <property type="entry name" value="BETA-GLUCURONIDASE"/>
    <property type="match status" value="1"/>
</dbReference>
<dbReference type="PANTHER" id="PTHR36183:SF3">
    <property type="entry name" value="BETA-GLUCURONIDASE C-TERMINAL DOMAIN-CONTAINING PROTEIN"/>
    <property type="match status" value="1"/>
</dbReference>
<organism evidence="3 4">
    <name type="scientific">Sclerotinia sclerotiorum (strain ATCC 18683 / 1980 / Ss-1)</name>
    <name type="common">White mold</name>
    <name type="synonym">Whetzelinia sclerotiorum</name>
    <dbReference type="NCBI Taxonomy" id="665079"/>
    <lineage>
        <taxon>Eukaryota</taxon>
        <taxon>Fungi</taxon>
        <taxon>Dikarya</taxon>
        <taxon>Ascomycota</taxon>
        <taxon>Pezizomycotina</taxon>
        <taxon>Leotiomycetes</taxon>
        <taxon>Helotiales</taxon>
        <taxon>Sclerotiniaceae</taxon>
        <taxon>Sclerotinia</taxon>
    </lineage>
</organism>
<dbReference type="SUPFAM" id="SSF51445">
    <property type="entry name" value="(Trans)glycosidases"/>
    <property type="match status" value="1"/>
</dbReference>
<sequence>MILSKEISWSLLPVFVQAATVNYSIPSTAPTSAIKLAPAPVGLSFEFFAYPAYFKNVTATNQCLANFKDLSGTWPPIRIGGTTQDRATYDSDISAYVAYNVNSSVDAPASLKFGPNFMKLASTYPGTVVLGLNRGLNNITNTIAAAKYAKGSMKNLKAMELGNEPEYYVSDGQPIAFPSWTPAIDAASQNNWDILVGKALGATDFIQAGNSNKAPPTWGAAELIASGNATVRTYVKDYAHHNYPGGNVQTLMSHSGIVSNLELIGTDRKAATDVGKEYVLGETNSASGGGAATVSPTFGAAIWTLDYALQATVLNITTIYYHHGTIGACYYCWWGQYDAGTPYYGAWLAASAFAGSSYIQQIDAGTTNYGIYVLYNKNKAPVKAVLINSDYYDGTGTRGSETFVLAGLKAGKETKSKRLTAGSALSRVDRGSNPSFGGQVVANSTCVIEGEETFERVKVGSSGIAEFTVAASEALLCEHTEWV</sequence>
<dbReference type="KEGG" id="ssl:SS1G_02620"/>
<dbReference type="OrthoDB" id="2796951at2759"/>
<evidence type="ECO:0000259" key="2">
    <source>
        <dbReference type="Pfam" id="PF16862"/>
    </source>
</evidence>
<dbReference type="OMA" id="TGTWPPI"/>
<gene>
    <name evidence="3" type="ORF">sscle_04g035930</name>
</gene>
<protein>
    <recommendedName>
        <fullName evidence="2">Beta-glucuronidase C-terminal domain-containing protein</fullName>
    </recommendedName>
</protein>
<feature type="domain" description="Beta-glucuronidase C-terminal" evidence="2">
    <location>
        <begin position="372"/>
        <end position="476"/>
    </location>
</feature>
<dbReference type="VEuPathDB" id="FungiDB:sscle_04g035930"/>
<accession>A0A1D9Q2P5</accession>
<name>A0A1D9Q2P5_SCLS1</name>
<dbReference type="InterPro" id="IPR052974">
    <property type="entry name" value="GH79_Enzymes"/>
</dbReference>
<dbReference type="InterPro" id="IPR017853">
    <property type="entry name" value="GH"/>
</dbReference>
<dbReference type="AlphaFoldDB" id="A0A1D9Q2P5"/>
<feature type="chain" id="PRO_5010549315" description="Beta-glucuronidase C-terminal domain-containing protein" evidence="1">
    <location>
        <begin position="19"/>
        <end position="483"/>
    </location>
</feature>
<dbReference type="Proteomes" id="UP000177798">
    <property type="component" value="Chromosome 4"/>
</dbReference>
<proteinExistence type="predicted"/>
<feature type="signal peptide" evidence="1">
    <location>
        <begin position="1"/>
        <end position="18"/>
    </location>
</feature>